<sequence>MRNVGHPALESWDIGTPCNIYTNESKERDGPVRACGLPNGWSVAVSKPVAIGVESTSAAPTESHALAVTDHEEKGAAETTHGGT</sequence>
<keyword evidence="3" id="KW-1185">Reference proteome</keyword>
<protein>
    <submittedName>
        <fullName evidence="2">Uncharacterized protein</fullName>
    </submittedName>
</protein>
<proteinExistence type="predicted"/>
<evidence type="ECO:0000313" key="2">
    <source>
        <dbReference type="EMBL" id="CUS11182.1"/>
    </source>
</evidence>
<organism evidence="2 3">
    <name type="scientific">Tuber aestivum</name>
    <name type="common">summer truffle</name>
    <dbReference type="NCBI Taxonomy" id="59557"/>
    <lineage>
        <taxon>Eukaryota</taxon>
        <taxon>Fungi</taxon>
        <taxon>Dikarya</taxon>
        <taxon>Ascomycota</taxon>
        <taxon>Pezizomycotina</taxon>
        <taxon>Pezizomycetes</taxon>
        <taxon>Pezizales</taxon>
        <taxon>Tuberaceae</taxon>
        <taxon>Tuber</taxon>
    </lineage>
</organism>
<dbReference type="Proteomes" id="UP001412239">
    <property type="component" value="Unassembled WGS sequence"/>
</dbReference>
<evidence type="ECO:0000256" key="1">
    <source>
        <dbReference type="SAM" id="MobiDB-lite"/>
    </source>
</evidence>
<accession>A0A292PUA1</accession>
<dbReference type="EMBL" id="LN891029">
    <property type="protein sequence ID" value="CUS11182.1"/>
    <property type="molecule type" value="Genomic_DNA"/>
</dbReference>
<reference evidence="2" key="1">
    <citation type="submission" date="2015-10" db="EMBL/GenBank/DDBJ databases">
        <authorList>
            <person name="Regsiter A."/>
            <person name="william w."/>
        </authorList>
    </citation>
    <scope>NUCLEOTIDE SEQUENCE</scope>
    <source>
        <strain evidence="2">Montdore</strain>
    </source>
</reference>
<name>A0A292PUA1_9PEZI</name>
<feature type="region of interest" description="Disordered" evidence="1">
    <location>
        <begin position="55"/>
        <end position="84"/>
    </location>
</feature>
<dbReference type="AlphaFoldDB" id="A0A292PUA1"/>
<evidence type="ECO:0000313" key="3">
    <source>
        <dbReference type="Proteomes" id="UP001412239"/>
    </source>
</evidence>
<gene>
    <name evidence="2" type="ORF">GSTUAT00004781001</name>
</gene>